<feature type="region of interest" description="Disordered" evidence="1">
    <location>
        <begin position="120"/>
        <end position="152"/>
    </location>
</feature>
<protein>
    <recommendedName>
        <fullName evidence="5">Nucleotide exchange factor SIL1</fullName>
    </recommendedName>
</protein>
<name>A0ABR4DHE2_9PEZI</name>
<evidence type="ECO:0008006" key="5">
    <source>
        <dbReference type="Google" id="ProtNLM"/>
    </source>
</evidence>
<evidence type="ECO:0000313" key="4">
    <source>
        <dbReference type="Proteomes" id="UP001600064"/>
    </source>
</evidence>
<proteinExistence type="predicted"/>
<feature type="compositionally biased region" description="Basic and acidic residues" evidence="1">
    <location>
        <begin position="416"/>
        <end position="434"/>
    </location>
</feature>
<evidence type="ECO:0000256" key="1">
    <source>
        <dbReference type="SAM" id="MobiDB-lite"/>
    </source>
</evidence>
<accession>A0ABR4DHE2</accession>
<gene>
    <name evidence="3" type="ORF">VTJ83DRAFT_1954</name>
</gene>
<comment type="caution">
    <text evidence="3">The sequence shown here is derived from an EMBL/GenBank/DDBJ whole genome shotgun (WGS) entry which is preliminary data.</text>
</comment>
<feature type="chain" id="PRO_5047522915" description="Nucleotide exchange factor SIL1" evidence="2">
    <location>
        <begin position="28"/>
        <end position="452"/>
    </location>
</feature>
<dbReference type="GeneID" id="98122814"/>
<dbReference type="EMBL" id="JAZGUE010000002">
    <property type="protein sequence ID" value="KAL2269770.1"/>
    <property type="molecule type" value="Genomic_DNA"/>
</dbReference>
<dbReference type="RefSeq" id="XP_070868494.1">
    <property type="nucleotide sequence ID" value="XM_071008170.1"/>
</dbReference>
<feature type="signal peptide" evidence="2">
    <location>
        <begin position="1"/>
        <end position="27"/>
    </location>
</feature>
<keyword evidence="4" id="KW-1185">Reference proteome</keyword>
<dbReference type="InterPro" id="IPR011989">
    <property type="entry name" value="ARM-like"/>
</dbReference>
<keyword evidence="2" id="KW-0732">Signal</keyword>
<sequence>MSKIRLKTLPISLVALVGLMAWGSAASSSDSSSSASPSESPSAEVELICHTNNPADCYPKVFQPTDEFQVVHPDQDLPPGLHVRLNINTGLKEAKINVPDEHRPDLEGLPVDSSVVVVEPDPPSADDDQPKIPPNAPAYDPAGKIKEPKSASSGEAGAFYKSLTILKKGLDVDGALEMLEEISHDIYYGLKIAEDYDTVHELFCLATAPSPAAATNDDGATLRRARVAALTLASTVQNHPKALREIERHWARLSSSLCPASTRSPRTTTLGTAIFSLLPPADAADQTPPDASLTKIRVSLLTGLLKSPVLRAKFLAASPAGGSAHILRILTSPPPAGLSEDDATAWAATQRRSAQLLNDVFLDADMGAALGEWPSSGKAPLSAKECAALHEAGGTAHGREECLDWHVERLQKEFKKDGDHWSHELGKKLAEARKNTKPRKNKKNKDQDKEEL</sequence>
<evidence type="ECO:0000256" key="2">
    <source>
        <dbReference type="SAM" id="SignalP"/>
    </source>
</evidence>
<dbReference type="Gene3D" id="1.25.10.10">
    <property type="entry name" value="Leucine-rich Repeat Variant"/>
    <property type="match status" value="1"/>
</dbReference>
<feature type="region of interest" description="Disordered" evidence="1">
    <location>
        <begin position="416"/>
        <end position="452"/>
    </location>
</feature>
<organism evidence="3 4">
    <name type="scientific">Remersonia thermophila</name>
    <dbReference type="NCBI Taxonomy" id="72144"/>
    <lineage>
        <taxon>Eukaryota</taxon>
        <taxon>Fungi</taxon>
        <taxon>Dikarya</taxon>
        <taxon>Ascomycota</taxon>
        <taxon>Pezizomycotina</taxon>
        <taxon>Sordariomycetes</taxon>
        <taxon>Sordariomycetidae</taxon>
        <taxon>Sordariales</taxon>
        <taxon>Sordariales incertae sedis</taxon>
        <taxon>Remersonia</taxon>
    </lineage>
</organism>
<dbReference type="Proteomes" id="UP001600064">
    <property type="component" value="Unassembled WGS sequence"/>
</dbReference>
<reference evidence="3 4" key="1">
    <citation type="journal article" date="2024" name="Commun. Biol.">
        <title>Comparative genomic analysis of thermophilic fungi reveals convergent evolutionary adaptations and gene losses.</title>
        <authorList>
            <person name="Steindorff A.S."/>
            <person name="Aguilar-Pontes M.V."/>
            <person name="Robinson A.J."/>
            <person name="Andreopoulos B."/>
            <person name="LaButti K."/>
            <person name="Kuo A."/>
            <person name="Mondo S."/>
            <person name="Riley R."/>
            <person name="Otillar R."/>
            <person name="Haridas S."/>
            <person name="Lipzen A."/>
            <person name="Grimwood J."/>
            <person name="Schmutz J."/>
            <person name="Clum A."/>
            <person name="Reid I.D."/>
            <person name="Moisan M.C."/>
            <person name="Butler G."/>
            <person name="Nguyen T.T.M."/>
            <person name="Dewar K."/>
            <person name="Conant G."/>
            <person name="Drula E."/>
            <person name="Henrissat B."/>
            <person name="Hansel C."/>
            <person name="Singer S."/>
            <person name="Hutchinson M.I."/>
            <person name="de Vries R.P."/>
            <person name="Natvig D.O."/>
            <person name="Powell A.J."/>
            <person name="Tsang A."/>
            <person name="Grigoriev I.V."/>
        </authorList>
    </citation>
    <scope>NUCLEOTIDE SEQUENCE [LARGE SCALE GENOMIC DNA]</scope>
    <source>
        <strain evidence="3 4">ATCC 22073</strain>
    </source>
</reference>
<evidence type="ECO:0000313" key="3">
    <source>
        <dbReference type="EMBL" id="KAL2269770.1"/>
    </source>
</evidence>